<dbReference type="GO" id="GO:0004856">
    <property type="term" value="F:D-xylulokinase activity"/>
    <property type="evidence" value="ECO:0007669"/>
    <property type="project" value="UniProtKB-EC"/>
</dbReference>
<protein>
    <submittedName>
        <fullName evidence="6">Xylulose kinase</fullName>
        <ecNumber evidence="6">2.7.1.17</ecNumber>
    </submittedName>
</protein>
<keyword evidence="7" id="KW-1185">Reference proteome</keyword>
<gene>
    <name evidence="6" type="primary">xylB_2</name>
    <name evidence="6" type="ORF">PH7735_03165</name>
</gene>
<dbReference type="InterPro" id="IPR000577">
    <property type="entry name" value="Carb_kinase_FGGY"/>
</dbReference>
<dbReference type="PANTHER" id="PTHR43095:SF5">
    <property type="entry name" value="XYLULOSE KINASE"/>
    <property type="match status" value="1"/>
</dbReference>
<dbReference type="PIRSF" id="PIRSF000538">
    <property type="entry name" value="GlpK"/>
    <property type="match status" value="1"/>
</dbReference>
<evidence type="ECO:0000313" key="6">
    <source>
        <dbReference type="EMBL" id="CUK07841.1"/>
    </source>
</evidence>
<sequence>MPANDISAERRHEAPIGKVIVTERDLVISADFGTSGVKIGIVDHSLKLISRATATYPLSLAKGGIAEQAPDDWWAALARGLSDLRHEIPNLMERTGALVMSTQLCGVICADETGHALRPCLTWLDKRAAPIGRALTGGFPEVHGYQIFKLARWLRIANGAPAKNGMDPTAKFLWIAQNEPEIYARTRWFLDVKDWLVHRATGRFTTSAESANLSWLMDTRPGREGWSQTLANVVGIPLEKMPEIVDAAEIVGTLTPQAAAELGLRADVPVLGGASDVTAAALGSGEVSDGALHISAATSAWIAGFMPSRLLSVAHSYATITSALNYRPLLIASQENAGSALEWGVRISGGRVDGEALAHAFADMGPPEIDDPYFLPWLAGERVPVDNDALRGVFHGLALHHDDRAIRRATLEGVALNLRWSYSKVCKEKPVKTDGPIGMVGGVSANPAFAQTIADALNREVRVGGSRHAGVLGAATLAAPVMGWAETPWKAAEVLRANTNAHYVPNPARVADLDRRATHLAKIRKHILRSY</sequence>
<feature type="domain" description="Carbohydrate kinase FGGY N-terminal" evidence="4">
    <location>
        <begin position="27"/>
        <end position="283"/>
    </location>
</feature>
<dbReference type="PANTHER" id="PTHR43095">
    <property type="entry name" value="SUGAR KINASE"/>
    <property type="match status" value="1"/>
</dbReference>
<dbReference type="SUPFAM" id="SSF53067">
    <property type="entry name" value="Actin-like ATPase domain"/>
    <property type="match status" value="2"/>
</dbReference>
<dbReference type="CDD" id="cd07805">
    <property type="entry name" value="ASKHA_NBD_FGGY_CvXK-like"/>
    <property type="match status" value="1"/>
</dbReference>
<accession>A0A0P1IDX9</accession>
<evidence type="ECO:0000259" key="4">
    <source>
        <dbReference type="Pfam" id="PF00370"/>
    </source>
</evidence>
<dbReference type="InterPro" id="IPR043129">
    <property type="entry name" value="ATPase_NBD"/>
</dbReference>
<keyword evidence="2 6" id="KW-0808">Transferase</keyword>
<dbReference type="EC" id="2.7.1.17" evidence="6"/>
<dbReference type="Proteomes" id="UP000051870">
    <property type="component" value="Unassembled WGS sequence"/>
</dbReference>
<evidence type="ECO:0000259" key="5">
    <source>
        <dbReference type="Pfam" id="PF02782"/>
    </source>
</evidence>
<dbReference type="Gene3D" id="3.30.420.40">
    <property type="match status" value="2"/>
</dbReference>
<evidence type="ECO:0000256" key="1">
    <source>
        <dbReference type="ARBA" id="ARBA00009156"/>
    </source>
</evidence>
<dbReference type="Pfam" id="PF02782">
    <property type="entry name" value="FGGY_C"/>
    <property type="match status" value="1"/>
</dbReference>
<proteinExistence type="inferred from homology"/>
<dbReference type="STRING" id="1715693.PH7735_03165"/>
<organism evidence="6 7">
    <name type="scientific">Shimia thalassica</name>
    <dbReference type="NCBI Taxonomy" id="1715693"/>
    <lineage>
        <taxon>Bacteria</taxon>
        <taxon>Pseudomonadati</taxon>
        <taxon>Pseudomonadota</taxon>
        <taxon>Alphaproteobacteria</taxon>
        <taxon>Rhodobacterales</taxon>
        <taxon>Roseobacteraceae</taxon>
    </lineage>
</organism>
<feature type="domain" description="Carbohydrate kinase FGGY C-terminal" evidence="5">
    <location>
        <begin position="329"/>
        <end position="479"/>
    </location>
</feature>
<evidence type="ECO:0000313" key="7">
    <source>
        <dbReference type="Proteomes" id="UP000051870"/>
    </source>
</evidence>
<reference evidence="7" key="1">
    <citation type="submission" date="2015-09" db="EMBL/GenBank/DDBJ databases">
        <authorList>
            <person name="Rodrigo-Torres Lidia"/>
            <person name="Arahal R.David."/>
        </authorList>
    </citation>
    <scope>NUCLEOTIDE SEQUENCE [LARGE SCALE GENOMIC DNA]</scope>
    <source>
        <strain evidence="7">CECT 7735</strain>
    </source>
</reference>
<comment type="similarity">
    <text evidence="1">Belongs to the FGGY kinase family.</text>
</comment>
<dbReference type="EMBL" id="CYTW01000004">
    <property type="protein sequence ID" value="CUK07841.1"/>
    <property type="molecule type" value="Genomic_DNA"/>
</dbReference>
<keyword evidence="3 6" id="KW-0418">Kinase</keyword>
<evidence type="ECO:0000256" key="3">
    <source>
        <dbReference type="ARBA" id="ARBA00022777"/>
    </source>
</evidence>
<dbReference type="InterPro" id="IPR018484">
    <property type="entry name" value="FGGY_N"/>
</dbReference>
<dbReference type="InterPro" id="IPR018485">
    <property type="entry name" value="FGGY_C"/>
</dbReference>
<evidence type="ECO:0000256" key="2">
    <source>
        <dbReference type="ARBA" id="ARBA00022679"/>
    </source>
</evidence>
<name>A0A0P1IDX9_9RHOB</name>
<dbReference type="Pfam" id="PF00370">
    <property type="entry name" value="FGGY_N"/>
    <property type="match status" value="1"/>
</dbReference>
<dbReference type="InterPro" id="IPR050406">
    <property type="entry name" value="FGGY_Carb_Kinase"/>
</dbReference>
<dbReference type="AlphaFoldDB" id="A0A0P1IDX9"/>